<reference evidence="4 5" key="1">
    <citation type="submission" date="2012-04" db="EMBL/GenBank/DDBJ databases">
        <title>The Genome Sequence of Saprolegnia declina VS20.</title>
        <authorList>
            <consortium name="The Broad Institute Genome Sequencing Platform"/>
            <person name="Russ C."/>
            <person name="Nusbaum C."/>
            <person name="Tyler B."/>
            <person name="van West P."/>
            <person name="Dieguez-Uribeondo J."/>
            <person name="de Bruijn I."/>
            <person name="Tripathy S."/>
            <person name="Jiang R."/>
            <person name="Young S.K."/>
            <person name="Zeng Q."/>
            <person name="Gargeya S."/>
            <person name="Fitzgerald M."/>
            <person name="Haas B."/>
            <person name="Abouelleil A."/>
            <person name="Alvarado L."/>
            <person name="Arachchi H.M."/>
            <person name="Berlin A."/>
            <person name="Chapman S.B."/>
            <person name="Goldberg J."/>
            <person name="Griggs A."/>
            <person name="Gujja S."/>
            <person name="Hansen M."/>
            <person name="Howarth C."/>
            <person name="Imamovic A."/>
            <person name="Larimer J."/>
            <person name="McCowen C."/>
            <person name="Montmayeur A."/>
            <person name="Murphy C."/>
            <person name="Neiman D."/>
            <person name="Pearson M."/>
            <person name="Priest M."/>
            <person name="Roberts A."/>
            <person name="Saif S."/>
            <person name="Shea T."/>
            <person name="Sisk P."/>
            <person name="Sykes S."/>
            <person name="Wortman J."/>
            <person name="Nusbaum C."/>
            <person name="Birren B."/>
        </authorList>
    </citation>
    <scope>NUCLEOTIDE SEQUENCE [LARGE SCALE GENOMIC DNA]</scope>
    <source>
        <strain evidence="4 5">VS20</strain>
    </source>
</reference>
<organism evidence="4 5">
    <name type="scientific">Saprolegnia diclina (strain VS20)</name>
    <dbReference type="NCBI Taxonomy" id="1156394"/>
    <lineage>
        <taxon>Eukaryota</taxon>
        <taxon>Sar</taxon>
        <taxon>Stramenopiles</taxon>
        <taxon>Oomycota</taxon>
        <taxon>Saprolegniomycetes</taxon>
        <taxon>Saprolegniales</taxon>
        <taxon>Saprolegniaceae</taxon>
        <taxon>Saprolegnia</taxon>
    </lineage>
</organism>
<protein>
    <recommendedName>
        <fullName evidence="3">B30.2/SPRY domain-containing protein</fullName>
    </recommendedName>
</protein>
<dbReference type="CDD" id="cd11709">
    <property type="entry name" value="SPRY"/>
    <property type="match status" value="1"/>
</dbReference>
<gene>
    <name evidence="4" type="ORF">SDRG_01863</name>
</gene>
<feature type="region of interest" description="Disordered" evidence="2">
    <location>
        <begin position="111"/>
        <end position="132"/>
    </location>
</feature>
<dbReference type="InterPro" id="IPR013320">
    <property type="entry name" value="ConA-like_dom_sf"/>
</dbReference>
<dbReference type="AlphaFoldDB" id="T0S6K4"/>
<feature type="domain" description="B30.2/SPRY" evidence="3">
    <location>
        <begin position="143"/>
        <end position="327"/>
    </location>
</feature>
<evidence type="ECO:0000256" key="2">
    <source>
        <dbReference type="SAM" id="MobiDB-lite"/>
    </source>
</evidence>
<proteinExistence type="predicted"/>
<accession>T0S6K4</accession>
<dbReference type="STRING" id="1156394.T0S6K4"/>
<dbReference type="VEuPathDB" id="FungiDB:SDRG_01863"/>
<dbReference type="SUPFAM" id="SSF49899">
    <property type="entry name" value="Concanavalin A-like lectins/glucanases"/>
    <property type="match status" value="1"/>
</dbReference>
<dbReference type="OMA" id="TANGWNV"/>
<name>T0S6K4_SAPDV</name>
<dbReference type="Proteomes" id="UP000030762">
    <property type="component" value="Unassembled WGS sequence"/>
</dbReference>
<keyword evidence="1" id="KW-0175">Coiled coil</keyword>
<feature type="coiled-coil region" evidence="1">
    <location>
        <begin position="34"/>
        <end position="61"/>
    </location>
</feature>
<dbReference type="InterPro" id="IPR043136">
    <property type="entry name" value="B30.2/SPRY_sf"/>
</dbReference>
<keyword evidence="5" id="KW-1185">Reference proteome</keyword>
<dbReference type="RefSeq" id="XP_008605637.1">
    <property type="nucleotide sequence ID" value="XM_008607415.1"/>
</dbReference>
<dbReference type="GeneID" id="19942590"/>
<dbReference type="InterPro" id="IPR001870">
    <property type="entry name" value="B30.2/SPRY"/>
</dbReference>
<evidence type="ECO:0000313" key="5">
    <source>
        <dbReference type="Proteomes" id="UP000030762"/>
    </source>
</evidence>
<evidence type="ECO:0000313" key="4">
    <source>
        <dbReference type="EMBL" id="EQC40793.1"/>
    </source>
</evidence>
<evidence type="ECO:0000256" key="1">
    <source>
        <dbReference type="SAM" id="Coils"/>
    </source>
</evidence>
<dbReference type="Gene3D" id="2.60.120.920">
    <property type="match status" value="1"/>
</dbReference>
<dbReference type="InParanoid" id="T0S6K4"/>
<dbReference type="EMBL" id="JH767135">
    <property type="protein sequence ID" value="EQC40793.1"/>
    <property type="molecule type" value="Genomic_DNA"/>
</dbReference>
<dbReference type="PROSITE" id="PS50188">
    <property type="entry name" value="B302_SPRY"/>
    <property type="match status" value="1"/>
</dbReference>
<dbReference type="OrthoDB" id="5951542at2759"/>
<evidence type="ECO:0000259" key="3">
    <source>
        <dbReference type="PROSITE" id="PS50188"/>
    </source>
</evidence>
<sequence length="327" mass="35951">MALAPTTTSEAKQAQAQLMEEAVAGDPGAMVSLLHAFRKELATSQKAIRDQQRQLAALQKDHQERFEALEDSYHDMQDLLDIQMTALGEQRDRLKAQTTVLDDLLDVQDDDALHTPRRTPAPAPSKSPKKRVVAAPVVKAVAPKRAKMDVAPVKQQGEESPECRWDLGRCGALASISDDLRLVKTTANGWNVVMGSTMVDVFSVQLFYPKTKAHNTIALGFTTEPDFWQQPTAETNVFNFCDAGWFLNVRKGTRCSRDGHDDSPYATGLKSGDVLTVVLDRPLRTIRFLRNGNALGKSLGVAYADIAETDLYPALVSYDRGVGVQLV</sequence>